<keyword evidence="3 6" id="KW-0812">Transmembrane</keyword>
<dbReference type="GO" id="GO:0055085">
    <property type="term" value="P:transmembrane transport"/>
    <property type="evidence" value="ECO:0007669"/>
    <property type="project" value="InterPro"/>
</dbReference>
<evidence type="ECO:0000256" key="4">
    <source>
        <dbReference type="ARBA" id="ARBA00022989"/>
    </source>
</evidence>
<feature type="transmembrane region" description="Helical" evidence="7">
    <location>
        <begin position="217"/>
        <end position="238"/>
    </location>
</feature>
<dbReference type="GO" id="GO:0010043">
    <property type="term" value="P:response to zinc ion"/>
    <property type="evidence" value="ECO:0007669"/>
    <property type="project" value="TreeGrafter"/>
</dbReference>
<evidence type="ECO:0000256" key="2">
    <source>
        <dbReference type="ARBA" id="ARBA00008034"/>
    </source>
</evidence>
<keyword evidence="6" id="KW-0813">Transport</keyword>
<dbReference type="PANTHER" id="PTHR30477:SF19">
    <property type="entry name" value="METAL ABC TRANSPORTER PERMEASE"/>
    <property type="match status" value="1"/>
</dbReference>
<comment type="similarity">
    <text evidence="2 6">Belongs to the ABC-3 integral membrane protein family.</text>
</comment>
<evidence type="ECO:0000256" key="7">
    <source>
        <dbReference type="SAM" id="Phobius"/>
    </source>
</evidence>
<gene>
    <name evidence="8" type="ORF">A9Q84_13890</name>
</gene>
<proteinExistence type="inferred from homology"/>
<dbReference type="GO" id="GO:0043190">
    <property type="term" value="C:ATP-binding cassette (ABC) transporter complex"/>
    <property type="evidence" value="ECO:0007669"/>
    <property type="project" value="InterPro"/>
</dbReference>
<evidence type="ECO:0000256" key="5">
    <source>
        <dbReference type="ARBA" id="ARBA00023136"/>
    </source>
</evidence>
<dbReference type="InterPro" id="IPR001626">
    <property type="entry name" value="ABC_TroCD"/>
</dbReference>
<feature type="transmembrane region" description="Helical" evidence="7">
    <location>
        <begin position="33"/>
        <end position="56"/>
    </location>
</feature>
<evidence type="ECO:0000313" key="9">
    <source>
        <dbReference type="Proteomes" id="UP000196531"/>
    </source>
</evidence>
<evidence type="ECO:0008006" key="10">
    <source>
        <dbReference type="Google" id="ProtNLM"/>
    </source>
</evidence>
<feature type="transmembrane region" description="Helical" evidence="7">
    <location>
        <begin position="244"/>
        <end position="261"/>
    </location>
</feature>
<evidence type="ECO:0000256" key="1">
    <source>
        <dbReference type="ARBA" id="ARBA00004141"/>
    </source>
</evidence>
<accession>A0A1Y5FFL9</accession>
<sequence>MDVLIFFLAPFCMCLILVGIHCYMGLHVLKRGVIFVDLSLAQVAGLGSTVALLFHVEHHSTASYLISLLHTFAAASLFAWGRKVEDKISQEVLIGIVYALASALVILVVQKLTHGSEHIKEILIGRILWVSWDDVIKTSIIYSIVAGVHYYFRKQLLGVSSGKQIENKAFWDFLFYALFGVVITSSVGVAGILLVFSFLIVPALVSTFFYKGLKQRLIFGWVLGLLVCTLGMFLSYILDLPAGAILVVCFTVIPILLLPFLSKFKAA</sequence>
<feature type="transmembrane region" description="Helical" evidence="7">
    <location>
        <begin position="173"/>
        <end position="205"/>
    </location>
</feature>
<dbReference type="InterPro" id="IPR037294">
    <property type="entry name" value="ABC_BtuC-like"/>
</dbReference>
<dbReference type="AlphaFoldDB" id="A0A1Y5FFL9"/>
<keyword evidence="4 7" id="KW-1133">Transmembrane helix</keyword>
<evidence type="ECO:0000313" key="8">
    <source>
        <dbReference type="EMBL" id="OUR97412.1"/>
    </source>
</evidence>
<reference evidence="9" key="1">
    <citation type="journal article" date="2017" name="Proc. Natl. Acad. Sci. U.S.A.">
        <title>Simulation of Deepwater Horizon oil plume reveals substrate specialization within a complex community of hydrocarbon-degraders.</title>
        <authorList>
            <person name="Hu P."/>
            <person name="Dubinsky E.A."/>
            <person name="Probst A.J."/>
            <person name="Wang J."/>
            <person name="Sieber C.M.K."/>
            <person name="Tom L.M."/>
            <person name="Gardinali P."/>
            <person name="Banfield J.F."/>
            <person name="Atlas R.M."/>
            <person name="Andersen G.L."/>
        </authorList>
    </citation>
    <scope>NUCLEOTIDE SEQUENCE [LARGE SCALE GENOMIC DNA]</scope>
</reference>
<dbReference type="Pfam" id="PF00950">
    <property type="entry name" value="ABC-3"/>
    <property type="match status" value="1"/>
</dbReference>
<comment type="caution">
    <text evidence="8">The sequence shown here is derived from an EMBL/GenBank/DDBJ whole genome shotgun (WGS) entry which is preliminary data.</text>
</comment>
<name>A0A1Y5FFL9_9BACT</name>
<protein>
    <recommendedName>
        <fullName evidence="10">Metal ABC transporter permease</fullName>
    </recommendedName>
</protein>
<dbReference type="EMBL" id="MAAO01000006">
    <property type="protein sequence ID" value="OUR97412.1"/>
    <property type="molecule type" value="Genomic_DNA"/>
</dbReference>
<feature type="transmembrane region" description="Helical" evidence="7">
    <location>
        <begin position="62"/>
        <end position="80"/>
    </location>
</feature>
<evidence type="ECO:0000256" key="3">
    <source>
        <dbReference type="ARBA" id="ARBA00022692"/>
    </source>
</evidence>
<dbReference type="PANTHER" id="PTHR30477">
    <property type="entry name" value="ABC-TRANSPORTER METAL-BINDING PROTEIN"/>
    <property type="match status" value="1"/>
</dbReference>
<comment type="subcellular location">
    <subcellularLocation>
        <location evidence="6">Cell membrane</location>
        <topology evidence="6">Multi-pass membrane protein</topology>
    </subcellularLocation>
    <subcellularLocation>
        <location evidence="1">Membrane</location>
        <topology evidence="1">Multi-pass membrane protein</topology>
    </subcellularLocation>
</comment>
<keyword evidence="5 7" id="KW-0472">Membrane</keyword>
<dbReference type="SUPFAM" id="SSF81345">
    <property type="entry name" value="ABC transporter involved in vitamin B12 uptake, BtuC"/>
    <property type="match status" value="1"/>
</dbReference>
<organism evidence="8 9">
    <name type="scientific">Halobacteriovorax marinus</name>
    <dbReference type="NCBI Taxonomy" id="97084"/>
    <lineage>
        <taxon>Bacteria</taxon>
        <taxon>Pseudomonadati</taxon>
        <taxon>Bdellovibrionota</taxon>
        <taxon>Bacteriovoracia</taxon>
        <taxon>Bacteriovoracales</taxon>
        <taxon>Halobacteriovoraceae</taxon>
        <taxon>Halobacteriovorax</taxon>
    </lineage>
</organism>
<feature type="transmembrane region" description="Helical" evidence="7">
    <location>
        <begin position="6"/>
        <end position="26"/>
    </location>
</feature>
<dbReference type="Gene3D" id="1.10.3470.10">
    <property type="entry name" value="ABC transporter involved in vitamin B12 uptake, BtuC"/>
    <property type="match status" value="1"/>
</dbReference>
<feature type="transmembrane region" description="Helical" evidence="7">
    <location>
        <begin position="92"/>
        <end position="110"/>
    </location>
</feature>
<dbReference type="Proteomes" id="UP000196531">
    <property type="component" value="Unassembled WGS sequence"/>
</dbReference>
<evidence type="ECO:0000256" key="6">
    <source>
        <dbReference type="RuleBase" id="RU003943"/>
    </source>
</evidence>